<protein>
    <recommendedName>
        <fullName evidence="3">Cytotoxic translational repressor of toxin-antitoxin stability system</fullName>
    </recommendedName>
</protein>
<dbReference type="InterPro" id="IPR035093">
    <property type="entry name" value="RelE/ParE_toxin_dom_sf"/>
</dbReference>
<name>A0A1G2KRB9_9BACT</name>
<gene>
    <name evidence="1" type="ORF">A3C12_01940</name>
</gene>
<sequence>MPNLERLLRKFSAEEKNELERTIRKIIKRDFVGLDYKRLKGHQNLFRVRKGRIRIIFTLIQKEAVVLAIERRREDTYKNF</sequence>
<dbReference type="EMBL" id="MHQK01000034">
    <property type="protein sequence ID" value="OHA01142.1"/>
    <property type="molecule type" value="Genomic_DNA"/>
</dbReference>
<organism evidence="1 2">
    <name type="scientific">Candidatus Sungbacteria bacterium RIFCSPHIGHO2_02_FULL_49_20</name>
    <dbReference type="NCBI Taxonomy" id="1802272"/>
    <lineage>
        <taxon>Bacteria</taxon>
        <taxon>Candidatus Sungiibacteriota</taxon>
    </lineage>
</organism>
<accession>A0A1G2KRB9</accession>
<dbReference type="AlphaFoldDB" id="A0A1G2KRB9"/>
<evidence type="ECO:0008006" key="3">
    <source>
        <dbReference type="Google" id="ProtNLM"/>
    </source>
</evidence>
<comment type="caution">
    <text evidence="1">The sequence shown here is derived from an EMBL/GenBank/DDBJ whole genome shotgun (WGS) entry which is preliminary data.</text>
</comment>
<proteinExistence type="predicted"/>
<dbReference type="Proteomes" id="UP000178710">
    <property type="component" value="Unassembled WGS sequence"/>
</dbReference>
<evidence type="ECO:0000313" key="1">
    <source>
        <dbReference type="EMBL" id="OHA01142.1"/>
    </source>
</evidence>
<evidence type="ECO:0000313" key="2">
    <source>
        <dbReference type="Proteomes" id="UP000178710"/>
    </source>
</evidence>
<dbReference type="Gene3D" id="3.30.2310.20">
    <property type="entry name" value="RelE-like"/>
    <property type="match status" value="1"/>
</dbReference>
<dbReference type="SUPFAM" id="SSF143011">
    <property type="entry name" value="RelE-like"/>
    <property type="match status" value="1"/>
</dbReference>
<reference evidence="1 2" key="1">
    <citation type="journal article" date="2016" name="Nat. Commun.">
        <title>Thousands of microbial genomes shed light on interconnected biogeochemical processes in an aquifer system.</title>
        <authorList>
            <person name="Anantharaman K."/>
            <person name="Brown C.T."/>
            <person name="Hug L.A."/>
            <person name="Sharon I."/>
            <person name="Castelle C.J."/>
            <person name="Probst A.J."/>
            <person name="Thomas B.C."/>
            <person name="Singh A."/>
            <person name="Wilkins M.J."/>
            <person name="Karaoz U."/>
            <person name="Brodie E.L."/>
            <person name="Williams K.H."/>
            <person name="Hubbard S.S."/>
            <person name="Banfield J.F."/>
        </authorList>
    </citation>
    <scope>NUCLEOTIDE SEQUENCE [LARGE SCALE GENOMIC DNA]</scope>
</reference>